<keyword evidence="8" id="KW-1185">Reference proteome</keyword>
<evidence type="ECO:0000256" key="4">
    <source>
        <dbReference type="ARBA" id="ARBA00022729"/>
    </source>
</evidence>
<keyword evidence="3" id="KW-0964">Secreted</keyword>
<evidence type="ECO:0000256" key="3">
    <source>
        <dbReference type="ARBA" id="ARBA00022525"/>
    </source>
</evidence>
<dbReference type="PANTHER" id="PTHR32073">
    <property type="entry name" value="GH11358P"/>
    <property type="match status" value="1"/>
</dbReference>
<evidence type="ECO:0000256" key="5">
    <source>
        <dbReference type="SAM" id="Phobius"/>
    </source>
</evidence>
<dbReference type="InterPro" id="IPR020519">
    <property type="entry name" value="DIPK2A/B"/>
</dbReference>
<feature type="transmembrane region" description="Helical" evidence="5">
    <location>
        <begin position="12"/>
        <end position="29"/>
    </location>
</feature>
<name>A0A8C5RVY5_LATLA</name>
<reference evidence="7" key="1">
    <citation type="submission" date="2025-08" db="UniProtKB">
        <authorList>
            <consortium name="Ensembl"/>
        </authorList>
    </citation>
    <scope>IDENTIFICATION</scope>
</reference>
<feature type="domain" description="FAM69 protein-kinase" evidence="6">
    <location>
        <begin position="23"/>
        <end position="191"/>
    </location>
</feature>
<gene>
    <name evidence="7" type="primary">DIPK2B</name>
</gene>
<evidence type="ECO:0000313" key="7">
    <source>
        <dbReference type="Ensembl" id="ENSLLTP00000009210.1"/>
    </source>
</evidence>
<evidence type="ECO:0000259" key="6">
    <source>
        <dbReference type="Pfam" id="PF12260"/>
    </source>
</evidence>
<dbReference type="Proteomes" id="UP000694406">
    <property type="component" value="Unplaced"/>
</dbReference>
<dbReference type="GO" id="GO:0005576">
    <property type="term" value="C:extracellular region"/>
    <property type="evidence" value="ECO:0007669"/>
    <property type="project" value="UniProtKB-SubCell"/>
</dbReference>
<evidence type="ECO:0000256" key="2">
    <source>
        <dbReference type="ARBA" id="ARBA00006338"/>
    </source>
</evidence>
<dbReference type="Ensembl" id="ENSLLTT00000009559.1">
    <property type="protein sequence ID" value="ENSLLTP00000009210.1"/>
    <property type="gene ID" value="ENSLLTG00000007047.1"/>
</dbReference>
<dbReference type="PANTHER" id="PTHR32073:SF8">
    <property type="entry name" value="DIVERGENT PROTEIN KINASE DOMAIN 2B"/>
    <property type="match status" value="1"/>
</dbReference>
<keyword evidence="5" id="KW-0472">Membrane</keyword>
<dbReference type="GeneTree" id="ENSGT00520000055625"/>
<reference evidence="7" key="2">
    <citation type="submission" date="2025-09" db="UniProtKB">
        <authorList>
            <consortium name="Ensembl"/>
        </authorList>
    </citation>
    <scope>IDENTIFICATION</scope>
</reference>
<sequence length="233" mass="26403">LFTNLTQKNLNLYFTLSFSLLDFLIFPGAEGWPFPKYLGSCGRLIVTASTRPMKEFYGSSSDVTADLALQLLTIIDFMMNNDLNYFFYFTHVDADTFGVFNNGQLFIQDASMLGVIDKQEGRDLMNRQQEYKDIFSCLAVDCEPVFPSCSSIKESQNLIMICGKLLPNLLKQKFPSPVQEKINSALSICADSFLSDQEIITASQLLVAILKPLQICDSRFVYRYPDCKYSTKL</sequence>
<keyword evidence="4" id="KW-0732">Signal</keyword>
<organism evidence="7 8">
    <name type="scientific">Laticauda laticaudata</name>
    <name type="common">Blue-ringed sea krait</name>
    <name type="synonym">Blue-lipped sea krait</name>
    <dbReference type="NCBI Taxonomy" id="8630"/>
    <lineage>
        <taxon>Eukaryota</taxon>
        <taxon>Metazoa</taxon>
        <taxon>Chordata</taxon>
        <taxon>Craniata</taxon>
        <taxon>Vertebrata</taxon>
        <taxon>Euteleostomi</taxon>
        <taxon>Lepidosauria</taxon>
        <taxon>Squamata</taxon>
        <taxon>Bifurcata</taxon>
        <taxon>Unidentata</taxon>
        <taxon>Episquamata</taxon>
        <taxon>Toxicofera</taxon>
        <taxon>Serpentes</taxon>
        <taxon>Colubroidea</taxon>
        <taxon>Elapidae</taxon>
        <taxon>Laticaudinae</taxon>
        <taxon>Laticauda</taxon>
    </lineage>
</organism>
<dbReference type="AlphaFoldDB" id="A0A8C5RVY5"/>
<comment type="subcellular location">
    <subcellularLocation>
        <location evidence="1">Secreted</location>
    </subcellularLocation>
</comment>
<dbReference type="InterPro" id="IPR022049">
    <property type="entry name" value="FAM69_kinase_dom"/>
</dbReference>
<protein>
    <submittedName>
        <fullName evidence="7">Divergent protein kinase domain 2B</fullName>
    </submittedName>
</protein>
<keyword evidence="5" id="KW-1133">Transmembrane helix</keyword>
<proteinExistence type="inferred from homology"/>
<evidence type="ECO:0000313" key="8">
    <source>
        <dbReference type="Proteomes" id="UP000694406"/>
    </source>
</evidence>
<keyword evidence="5" id="KW-0812">Transmembrane</keyword>
<evidence type="ECO:0000256" key="1">
    <source>
        <dbReference type="ARBA" id="ARBA00004613"/>
    </source>
</evidence>
<dbReference type="Pfam" id="PF12260">
    <property type="entry name" value="PIP49_C"/>
    <property type="match status" value="1"/>
</dbReference>
<accession>A0A8C5RVY5</accession>
<comment type="similarity">
    <text evidence="2">Belongs to the DIPK family.</text>
</comment>